<evidence type="ECO:0000256" key="4">
    <source>
        <dbReference type="ARBA" id="ARBA00022989"/>
    </source>
</evidence>
<dbReference type="GO" id="GO:0005886">
    <property type="term" value="C:plasma membrane"/>
    <property type="evidence" value="ECO:0007669"/>
    <property type="project" value="UniProtKB-SubCell"/>
</dbReference>
<feature type="transmembrane region" description="Helical" evidence="6">
    <location>
        <begin position="184"/>
        <end position="206"/>
    </location>
</feature>
<dbReference type="NCBIfam" id="TIGR00765">
    <property type="entry name" value="yihY_not_rbn"/>
    <property type="match status" value="1"/>
</dbReference>
<dbReference type="AlphaFoldDB" id="A0A4R3L0T5"/>
<evidence type="ECO:0000256" key="2">
    <source>
        <dbReference type="ARBA" id="ARBA00022475"/>
    </source>
</evidence>
<evidence type="ECO:0000313" key="8">
    <source>
        <dbReference type="Proteomes" id="UP000294567"/>
    </source>
</evidence>
<feature type="transmembrane region" description="Helical" evidence="6">
    <location>
        <begin position="42"/>
        <end position="64"/>
    </location>
</feature>
<comment type="caution">
    <text evidence="7">The sequence shown here is derived from an EMBL/GenBank/DDBJ whole genome shotgun (WGS) entry which is preliminary data.</text>
</comment>
<dbReference type="EMBL" id="SMAE01000001">
    <property type="protein sequence ID" value="TCS91618.1"/>
    <property type="molecule type" value="Genomic_DNA"/>
</dbReference>
<sequence>MKLIYNLKNNVSKHKNKKWYRFLEELLCRIKEDEVTAIGGQLTYFLILSIFPFLIFFLNLLSYTSITQKGILSNLLIVLPIETQILLESIINEIMNSSSQTLLSLGIILTIWTGSLGITSIIRAVNKAYNVKKKRPYWRLKGLSILFTIILALLLMLVLTMLVFGEIIGKKIFAYLGATHVFYYIWELLRIIIPFISMILIFALIYKLSPTPEEGLNIKFSQTLPGAIFTTTGWIIASMIFSIYVNNFANYSKTYGSIGGIIVLLLWLYITSIMIVLGGEINGAYASITKGTGVKDCDEEGK</sequence>
<keyword evidence="3 6" id="KW-0812">Transmembrane</keyword>
<keyword evidence="5 6" id="KW-0472">Membrane</keyword>
<dbReference type="Pfam" id="PF03631">
    <property type="entry name" value="Virul_fac_BrkB"/>
    <property type="match status" value="1"/>
</dbReference>
<organism evidence="7 8">
    <name type="scientific">Keratinibaculum paraultunense</name>
    <dbReference type="NCBI Taxonomy" id="1278232"/>
    <lineage>
        <taxon>Bacteria</taxon>
        <taxon>Bacillati</taxon>
        <taxon>Bacillota</taxon>
        <taxon>Tissierellia</taxon>
        <taxon>Tissierellales</taxon>
        <taxon>Tepidimicrobiaceae</taxon>
        <taxon>Keratinibaculum</taxon>
    </lineage>
</organism>
<dbReference type="OrthoDB" id="9775903at2"/>
<gene>
    <name evidence="7" type="ORF">EDD65_101121</name>
</gene>
<feature type="transmembrane region" description="Helical" evidence="6">
    <location>
        <begin position="257"/>
        <end position="277"/>
    </location>
</feature>
<accession>A0A4R3L0T5</accession>
<feature type="transmembrane region" description="Helical" evidence="6">
    <location>
        <begin position="103"/>
        <end position="122"/>
    </location>
</feature>
<proteinExistence type="predicted"/>
<feature type="transmembrane region" description="Helical" evidence="6">
    <location>
        <begin position="227"/>
        <end position="245"/>
    </location>
</feature>
<name>A0A4R3L0T5_9FIRM</name>
<comment type="subcellular location">
    <subcellularLocation>
        <location evidence="1">Cell membrane</location>
        <topology evidence="1">Multi-pass membrane protein</topology>
    </subcellularLocation>
</comment>
<feature type="transmembrane region" description="Helical" evidence="6">
    <location>
        <begin position="143"/>
        <end position="164"/>
    </location>
</feature>
<evidence type="ECO:0000313" key="7">
    <source>
        <dbReference type="EMBL" id="TCS91618.1"/>
    </source>
</evidence>
<dbReference type="RefSeq" id="WP_132025372.1">
    <property type="nucleotide sequence ID" value="NZ_CP068564.1"/>
</dbReference>
<keyword evidence="8" id="KW-1185">Reference proteome</keyword>
<reference evidence="7 8" key="1">
    <citation type="submission" date="2019-03" db="EMBL/GenBank/DDBJ databases">
        <title>Genomic Encyclopedia of Type Strains, Phase IV (KMG-IV): sequencing the most valuable type-strain genomes for metagenomic binning, comparative biology and taxonomic classification.</title>
        <authorList>
            <person name="Goeker M."/>
        </authorList>
    </citation>
    <scope>NUCLEOTIDE SEQUENCE [LARGE SCALE GENOMIC DNA]</scope>
    <source>
        <strain evidence="7 8">DSM 26752</strain>
    </source>
</reference>
<keyword evidence="2" id="KW-1003">Cell membrane</keyword>
<dbReference type="PIRSF" id="PIRSF035875">
    <property type="entry name" value="RNase_BN"/>
    <property type="match status" value="1"/>
</dbReference>
<evidence type="ECO:0000256" key="1">
    <source>
        <dbReference type="ARBA" id="ARBA00004651"/>
    </source>
</evidence>
<dbReference type="InterPro" id="IPR017039">
    <property type="entry name" value="Virul_fac_BrkB"/>
</dbReference>
<dbReference type="PANTHER" id="PTHR30213:SF0">
    <property type="entry name" value="UPF0761 MEMBRANE PROTEIN YIHY"/>
    <property type="match status" value="1"/>
</dbReference>
<evidence type="ECO:0000256" key="3">
    <source>
        <dbReference type="ARBA" id="ARBA00022692"/>
    </source>
</evidence>
<evidence type="ECO:0000256" key="6">
    <source>
        <dbReference type="SAM" id="Phobius"/>
    </source>
</evidence>
<dbReference type="Proteomes" id="UP000294567">
    <property type="component" value="Unassembled WGS sequence"/>
</dbReference>
<keyword evidence="4 6" id="KW-1133">Transmembrane helix</keyword>
<evidence type="ECO:0000256" key="5">
    <source>
        <dbReference type="ARBA" id="ARBA00023136"/>
    </source>
</evidence>
<dbReference type="PANTHER" id="PTHR30213">
    <property type="entry name" value="INNER MEMBRANE PROTEIN YHJD"/>
    <property type="match status" value="1"/>
</dbReference>
<protein>
    <submittedName>
        <fullName evidence="7">Membrane protein</fullName>
    </submittedName>
</protein>